<dbReference type="AlphaFoldDB" id="A0A160VCE1"/>
<protein>
    <recommendedName>
        <fullName evidence="2">Thioredoxin</fullName>
    </recommendedName>
</protein>
<organism evidence="1">
    <name type="scientific">hydrothermal vent metagenome</name>
    <dbReference type="NCBI Taxonomy" id="652676"/>
    <lineage>
        <taxon>unclassified sequences</taxon>
        <taxon>metagenomes</taxon>
        <taxon>ecological metagenomes</taxon>
    </lineage>
</organism>
<gene>
    <name evidence="1" type="ORF">MGWOODY_Clf2990</name>
</gene>
<reference evidence="1" key="1">
    <citation type="submission" date="2015-10" db="EMBL/GenBank/DDBJ databases">
        <authorList>
            <person name="Gilbert D.G."/>
        </authorList>
    </citation>
    <scope>NUCLEOTIDE SEQUENCE</scope>
</reference>
<sequence>MADLISEHLEIDDDFEAVQELYLERGWTDGLPVVPPTPERVAAMLAATPLSPQDIIGEIPPIWGSATVEKLAVNAVMAGCRPEYLPVVIAAVEAMCDPVFNLYAIQATTHPCAPLIIVNGPICDDLGLHGGSGAYGPGWQPNGTIGRAVRLVQLNVGGAHPGVGDMSTQGAPSKYTYCVAENEEANPWEPLHIERGFRADQSTVTVMAGEPPHNINDHSGSTAEAILTIIAGAISITGANNAYTGGETLLALGPEHAATIAGDGFGKREIREWLHQNARIPLERYTHETLIERFQRIPDGSVPMVVDPDLLMIIVLGGPGKHSSWVPTFGGSTHSATREIRRV</sequence>
<proteinExistence type="predicted"/>
<evidence type="ECO:0000313" key="1">
    <source>
        <dbReference type="EMBL" id="CUV05745.1"/>
    </source>
</evidence>
<accession>A0A160VCE1</accession>
<dbReference type="EMBL" id="FAXA01000464">
    <property type="protein sequence ID" value="CUV05745.1"/>
    <property type="molecule type" value="Genomic_DNA"/>
</dbReference>
<evidence type="ECO:0008006" key="2">
    <source>
        <dbReference type="Google" id="ProtNLM"/>
    </source>
</evidence>
<name>A0A160VCE1_9ZZZZ</name>